<evidence type="ECO:0000313" key="6">
    <source>
        <dbReference type="Proteomes" id="UP000241769"/>
    </source>
</evidence>
<dbReference type="PANTHER" id="PTHR43540:SF7">
    <property type="entry name" value="ISOCHORISMATASE FAMILY PROTEIN YECD"/>
    <property type="match status" value="1"/>
</dbReference>
<dbReference type="EMBL" id="MDYQ01000441">
    <property type="protein sequence ID" value="PRP74772.1"/>
    <property type="molecule type" value="Genomic_DNA"/>
</dbReference>
<comment type="similarity">
    <text evidence="1">Belongs to the isochorismatase family.</text>
</comment>
<evidence type="ECO:0000256" key="1">
    <source>
        <dbReference type="ARBA" id="ARBA00006336"/>
    </source>
</evidence>
<dbReference type="InterPro" id="IPR036380">
    <property type="entry name" value="Isochorismatase-like_sf"/>
</dbReference>
<proteinExistence type="inferred from homology"/>
<evidence type="ECO:0000256" key="2">
    <source>
        <dbReference type="ARBA" id="ARBA00022801"/>
    </source>
</evidence>
<dbReference type="Pfam" id="PF00857">
    <property type="entry name" value="Isochorismatase"/>
    <property type="match status" value="1"/>
</dbReference>
<dbReference type="OrthoDB" id="1739143at2759"/>
<dbReference type="Gene3D" id="3.40.50.850">
    <property type="entry name" value="Isochorismatase-like"/>
    <property type="match status" value="1"/>
</dbReference>
<dbReference type="Proteomes" id="UP000241769">
    <property type="component" value="Unassembled WGS sequence"/>
</dbReference>
<feature type="compositionally biased region" description="Polar residues" evidence="3">
    <location>
        <begin position="1"/>
        <end position="13"/>
    </location>
</feature>
<dbReference type="InterPro" id="IPR000868">
    <property type="entry name" value="Isochorismatase-like_dom"/>
</dbReference>
<organism evidence="5 6">
    <name type="scientific">Planoprotostelium fungivorum</name>
    <dbReference type="NCBI Taxonomy" id="1890364"/>
    <lineage>
        <taxon>Eukaryota</taxon>
        <taxon>Amoebozoa</taxon>
        <taxon>Evosea</taxon>
        <taxon>Variosea</taxon>
        <taxon>Cavosteliida</taxon>
        <taxon>Cavosteliaceae</taxon>
        <taxon>Planoprotostelium</taxon>
    </lineage>
</organism>
<keyword evidence="2" id="KW-0378">Hydrolase</keyword>
<dbReference type="SUPFAM" id="SSF52499">
    <property type="entry name" value="Isochorismatase-like hydrolases"/>
    <property type="match status" value="1"/>
</dbReference>
<evidence type="ECO:0000256" key="3">
    <source>
        <dbReference type="SAM" id="MobiDB-lite"/>
    </source>
</evidence>
<evidence type="ECO:0000313" key="5">
    <source>
        <dbReference type="EMBL" id="PRP74772.1"/>
    </source>
</evidence>
<reference evidence="5 6" key="1">
    <citation type="journal article" date="2018" name="Genome Biol. Evol.">
        <title>Multiple Roots of Fruiting Body Formation in Amoebozoa.</title>
        <authorList>
            <person name="Hillmann F."/>
            <person name="Forbes G."/>
            <person name="Novohradska S."/>
            <person name="Ferling I."/>
            <person name="Riege K."/>
            <person name="Groth M."/>
            <person name="Westermann M."/>
            <person name="Marz M."/>
            <person name="Spaller T."/>
            <person name="Winckler T."/>
            <person name="Schaap P."/>
            <person name="Glockner G."/>
        </authorList>
    </citation>
    <scope>NUCLEOTIDE SEQUENCE [LARGE SCALE GENOMIC DNA]</scope>
    <source>
        <strain evidence="5 6">Jena</strain>
    </source>
</reference>
<dbReference type="InParanoid" id="A0A2P6MSU0"/>
<feature type="region of interest" description="Disordered" evidence="3">
    <location>
        <begin position="1"/>
        <end position="27"/>
    </location>
</feature>
<evidence type="ECO:0000259" key="4">
    <source>
        <dbReference type="Pfam" id="PF00857"/>
    </source>
</evidence>
<name>A0A2P6MSU0_9EUKA</name>
<protein>
    <recommendedName>
        <fullName evidence="4">Isochorismatase-like domain-containing protein</fullName>
    </recommendedName>
</protein>
<dbReference type="AlphaFoldDB" id="A0A2P6MSU0"/>
<dbReference type="InterPro" id="IPR050272">
    <property type="entry name" value="Isochorismatase-like_hydrls"/>
</dbReference>
<keyword evidence="6" id="KW-1185">Reference proteome</keyword>
<dbReference type="PANTHER" id="PTHR43540">
    <property type="entry name" value="PEROXYUREIDOACRYLATE/UREIDOACRYLATE AMIDOHYDROLASE-RELATED"/>
    <property type="match status" value="1"/>
</dbReference>
<sequence length="212" mass="23201">MNTFQSNTMSEATANFDPSDPSSPSHYKSNETALLLLDFHNFIVNMADASSAVQVSSSLRQWAIEKQIPVLHCLIDIKEPFSPVFKMAARSAMVSSLPPQMLSETADLNEPSSAFDHHFVRAPGTVSALESRGLMEFLQAKGIRSLVLCGLSTSGCTFSTARAATDKRFVVTIIEDGCSDRSTEVHEVLVKHTLPMTGHVTTSEQFKSNIKY</sequence>
<feature type="domain" description="Isochorismatase-like" evidence="4">
    <location>
        <begin position="32"/>
        <end position="205"/>
    </location>
</feature>
<dbReference type="GO" id="GO:0016787">
    <property type="term" value="F:hydrolase activity"/>
    <property type="evidence" value="ECO:0007669"/>
    <property type="project" value="UniProtKB-KW"/>
</dbReference>
<gene>
    <name evidence="5" type="ORF">PROFUN_06633</name>
</gene>
<accession>A0A2P6MSU0</accession>
<comment type="caution">
    <text evidence="5">The sequence shown here is derived from an EMBL/GenBank/DDBJ whole genome shotgun (WGS) entry which is preliminary data.</text>
</comment>